<dbReference type="Pfam" id="PF00144">
    <property type="entry name" value="Beta-lactamase"/>
    <property type="match status" value="1"/>
</dbReference>
<dbReference type="InterPro" id="IPR001466">
    <property type="entry name" value="Beta-lactam-related"/>
</dbReference>
<reference evidence="3" key="1">
    <citation type="submission" date="2019-02" db="EMBL/GenBank/DDBJ databases">
        <title>Complete genome sequence of Rhodoferax sp. Gr-4.</title>
        <authorList>
            <person name="Jin L."/>
        </authorList>
    </citation>
    <scope>NUCLEOTIDE SEQUENCE [LARGE SCALE GENOMIC DNA]</scope>
    <source>
        <strain evidence="3">Gr-4</strain>
    </source>
</reference>
<reference evidence="3" key="2">
    <citation type="journal article" date="2020" name="Int. J. Syst. Evol. Microbiol.">
        <title>Genomic insights into a novel species Rhodoferax aquaticus sp. nov., isolated from freshwater.</title>
        <authorList>
            <person name="Li T."/>
            <person name="Zhuo Y."/>
            <person name="Jin C.Z."/>
            <person name="Wu X."/>
            <person name="Ko S.R."/>
            <person name="Jin F.J."/>
            <person name="Ahn C.Y."/>
            <person name="Oh H.M."/>
            <person name="Lee H.G."/>
            <person name="Jin L."/>
        </authorList>
    </citation>
    <scope>NUCLEOTIDE SEQUENCE [LARGE SCALE GENOMIC DNA]</scope>
    <source>
        <strain evidence="3">Gr-4</strain>
    </source>
</reference>
<dbReference type="Proteomes" id="UP000317365">
    <property type="component" value="Chromosome"/>
</dbReference>
<dbReference type="SUPFAM" id="SSF56601">
    <property type="entry name" value="beta-lactamase/transpeptidase-like"/>
    <property type="match status" value="1"/>
</dbReference>
<dbReference type="RefSeq" id="WP_142808272.1">
    <property type="nucleotide sequence ID" value="NZ_CP036282.1"/>
</dbReference>
<dbReference type="InterPro" id="IPR012338">
    <property type="entry name" value="Beta-lactam/transpept-like"/>
</dbReference>
<evidence type="ECO:0000259" key="1">
    <source>
        <dbReference type="Pfam" id="PF00144"/>
    </source>
</evidence>
<proteinExistence type="predicted"/>
<sequence>MRWIPRSRIAQSLLAVVLLFAAWQAGHLGWRYWQFETLFRGDRIVENFRSMPSFFNSVAMHNSGEVMPWPVAPQVLPTSFKFVGKEYALQDWITSTGTTGLMVVADGKVAFEQYYQDNTAQTEAISWSLGKSFVSSLVGFALADGSIKSLRDPVSQYVPALKGGGYEGVSIQDVLEMSSGIDFDEDYANPDAGINQLGQRIFLGQTTNDWVAQRKRAKAPGTEHHYISIDTQVLGMVLEAATGKGLAHYMQDKLWSQIGAEGDARWLTDAHGAVLAFAGLNARLRDYARFGQLYLDGGRNLRGVQVLPEAWVRESVKPRTPYLQPGRLVEEGSPKLGYAYQWWIPKSEEGEFMAIGVYGQFIYVNPKRRVVIAKNTAYVDYNTDGSRMEYQSIEAFRAIAKALKP</sequence>
<feature type="domain" description="Beta-lactamase-related" evidence="1">
    <location>
        <begin position="100"/>
        <end position="385"/>
    </location>
</feature>
<protein>
    <submittedName>
        <fullName evidence="2">Class C beta-lactamase-related serine hydrolase</fullName>
    </submittedName>
</protein>
<dbReference type="GO" id="GO:0016787">
    <property type="term" value="F:hydrolase activity"/>
    <property type="evidence" value="ECO:0007669"/>
    <property type="project" value="UniProtKB-KW"/>
</dbReference>
<dbReference type="InterPro" id="IPR050789">
    <property type="entry name" value="Diverse_Enzym_Activities"/>
</dbReference>
<dbReference type="EMBL" id="CP036282">
    <property type="protein sequence ID" value="QDL52820.1"/>
    <property type="molecule type" value="Genomic_DNA"/>
</dbReference>
<keyword evidence="3" id="KW-1185">Reference proteome</keyword>
<dbReference type="KEGG" id="rhg:EXZ61_00750"/>
<keyword evidence="2" id="KW-0378">Hydrolase</keyword>
<gene>
    <name evidence="2" type="ORF">EXZ61_00750</name>
</gene>
<dbReference type="PANTHER" id="PTHR43283:SF14">
    <property type="entry name" value="BLL8153 PROTEIN"/>
    <property type="match status" value="1"/>
</dbReference>
<name>A0A515EJK2_9BURK</name>
<evidence type="ECO:0000313" key="2">
    <source>
        <dbReference type="EMBL" id="QDL52820.1"/>
    </source>
</evidence>
<dbReference type="PANTHER" id="PTHR43283">
    <property type="entry name" value="BETA-LACTAMASE-RELATED"/>
    <property type="match status" value="1"/>
</dbReference>
<organism evidence="2 3">
    <name type="scientific">Rhodoferax aquaticus</name>
    <dbReference type="NCBI Taxonomy" id="2527691"/>
    <lineage>
        <taxon>Bacteria</taxon>
        <taxon>Pseudomonadati</taxon>
        <taxon>Pseudomonadota</taxon>
        <taxon>Betaproteobacteria</taxon>
        <taxon>Burkholderiales</taxon>
        <taxon>Comamonadaceae</taxon>
        <taxon>Rhodoferax</taxon>
    </lineage>
</organism>
<evidence type="ECO:0000313" key="3">
    <source>
        <dbReference type="Proteomes" id="UP000317365"/>
    </source>
</evidence>
<dbReference type="Gene3D" id="3.40.710.10">
    <property type="entry name" value="DD-peptidase/beta-lactamase superfamily"/>
    <property type="match status" value="1"/>
</dbReference>
<accession>A0A515EJK2</accession>
<dbReference type="AlphaFoldDB" id="A0A515EJK2"/>